<name>A0A5S5MC11_9BACT</name>
<dbReference type="Proteomes" id="UP000321899">
    <property type="component" value="Unassembled WGS sequence"/>
</dbReference>
<dbReference type="AlphaFoldDB" id="A0A5S5MC11"/>
<evidence type="ECO:0000313" key="2">
    <source>
        <dbReference type="Proteomes" id="UP000321899"/>
    </source>
</evidence>
<evidence type="ECO:0000313" key="1">
    <source>
        <dbReference type="EMBL" id="TYT73189.1"/>
    </source>
</evidence>
<dbReference type="GO" id="GO:0016746">
    <property type="term" value="F:acyltransferase activity"/>
    <property type="evidence" value="ECO:0007669"/>
    <property type="project" value="InterPro"/>
</dbReference>
<dbReference type="EMBL" id="VDMB01000045">
    <property type="protein sequence ID" value="TYT73189.1"/>
    <property type="molecule type" value="Genomic_DNA"/>
</dbReference>
<dbReference type="InterPro" id="IPR016039">
    <property type="entry name" value="Thiolase-like"/>
</dbReference>
<protein>
    <recommendedName>
        <fullName evidence="3">Thiolase family protein</fullName>
    </recommendedName>
</protein>
<dbReference type="RefSeq" id="WP_139450938.1">
    <property type="nucleotide sequence ID" value="NZ_VDMB01000045.1"/>
</dbReference>
<proteinExistence type="predicted"/>
<comment type="caution">
    <text evidence="1">The sequence shown here is derived from an EMBL/GenBank/DDBJ whole genome shotgun (WGS) entry which is preliminary data.</text>
</comment>
<reference evidence="1 2" key="1">
    <citation type="submission" date="2019-06" db="EMBL/GenBank/DDBJ databases">
        <title>Desulfobotulus mexicanus sp. nov., a novel sulfate-reducing bacterium isolated from the sediment of an alkaline crater lake in Mexico.</title>
        <authorList>
            <person name="Hirschler-Rea A."/>
        </authorList>
    </citation>
    <scope>NUCLEOTIDE SEQUENCE [LARGE SCALE GENOMIC DNA]</scope>
    <source>
        <strain evidence="1 2">PAR22N</strain>
    </source>
</reference>
<organism evidence="1 2">
    <name type="scientific">Desulfobotulus mexicanus</name>
    <dbReference type="NCBI Taxonomy" id="2586642"/>
    <lineage>
        <taxon>Bacteria</taxon>
        <taxon>Pseudomonadati</taxon>
        <taxon>Thermodesulfobacteriota</taxon>
        <taxon>Desulfobacteria</taxon>
        <taxon>Desulfobacterales</taxon>
        <taxon>Desulfobacteraceae</taxon>
        <taxon>Desulfobotulus</taxon>
    </lineage>
</organism>
<accession>A0A5S5MC11</accession>
<gene>
    <name evidence="1" type="ORF">FIM25_16410</name>
</gene>
<dbReference type="OrthoDB" id="6113844at2"/>
<keyword evidence="2" id="KW-1185">Reference proteome</keyword>
<evidence type="ECO:0008006" key="3">
    <source>
        <dbReference type="Google" id="ProtNLM"/>
    </source>
</evidence>
<sequence length="342" mass="38356">MFRVFIAATAQGAIEAETVRCREKFSFLLNDPDLKGLCLTIDPLREGWSTPLQTHHYRSGCAPLEALHDACTHLRQGRIHFAIITGSDSLKTGYLREERNRMMQIYGNHISLPEAYTALAESFCRRHDLPLETFRVLRNALFNNYRRSAPHVRIDPLRMESVTGLFRAVDCANPFMDYSGWLLLCREDMLEIIRPDEPAVEVLGTGLAMTRGDGPEYIDEIASYYHLKKACSMASEQAGFDFAEVFNCKKAFMEAYTCYPVVPMGLLLSAGFVSDLQEIPVWLAEHRLTMKGGMNLDRAPWNLPALRALIDMSRKLKQHPGMIGGVHGNGGLGGRQGFAILG</sequence>
<dbReference type="Gene3D" id="3.40.47.10">
    <property type="match status" value="1"/>
</dbReference>